<evidence type="ECO:0000313" key="1">
    <source>
        <dbReference type="EMBL" id="KPX68335.1"/>
    </source>
</evidence>
<dbReference type="PATRIC" id="fig|53707.9.peg.6773"/>
<reference evidence="1 2" key="1">
    <citation type="submission" date="2015-09" db="EMBL/GenBank/DDBJ databases">
        <title>Genome announcement of multiple Pseudomonas syringae strains.</title>
        <authorList>
            <person name="Thakur S."/>
            <person name="Wang P.W."/>
            <person name="Gong Y."/>
            <person name="Weir B.S."/>
            <person name="Guttman D.S."/>
        </authorList>
    </citation>
    <scope>NUCLEOTIDE SEQUENCE [LARGE SCALE GENOMIC DNA]</scope>
    <source>
        <strain evidence="1 2">ICMP3507</strain>
    </source>
</reference>
<comment type="caution">
    <text evidence="1">The sequence shown here is derived from an EMBL/GenBank/DDBJ whole genome shotgun (WGS) entry which is preliminary data.</text>
</comment>
<dbReference type="GO" id="GO:0003677">
    <property type="term" value="F:DNA binding"/>
    <property type="evidence" value="ECO:0007669"/>
    <property type="project" value="InterPro"/>
</dbReference>
<protein>
    <submittedName>
        <fullName evidence="1">Cro/Cl family transcriptional regulator</fullName>
    </submittedName>
</protein>
<organism evidence="1 2">
    <name type="scientific">Pseudomonas amygdali pv. lachrymans</name>
    <name type="common">Pseudomonas syringae pv. lachrymans</name>
    <dbReference type="NCBI Taxonomy" id="53707"/>
    <lineage>
        <taxon>Bacteria</taxon>
        <taxon>Pseudomonadati</taxon>
        <taxon>Pseudomonadota</taxon>
        <taxon>Gammaproteobacteria</taxon>
        <taxon>Pseudomonadales</taxon>
        <taxon>Pseudomonadaceae</taxon>
        <taxon>Pseudomonas</taxon>
        <taxon>Pseudomonas amygdali</taxon>
    </lineage>
</organism>
<dbReference type="Gene3D" id="1.10.443.10">
    <property type="entry name" value="Intergrase catalytic core"/>
    <property type="match status" value="1"/>
</dbReference>
<sequence>MNMLMTLGLSIESPLAVPGASNYRPESWPPPPDWPVVIDAQGKVISRWGDPVWRLDPWAKRALTLNFGDGPATKTAAPISSANANLLRIITGWWLYGPYGARGYRSLKTRFDQMRRLFVLCEEAGILASELSQFPRVCERIPAFLHTSRKTEFLSLMQELYASRSAVGFTLLDSGSLTRLAALFPTHQTAQTPYIPPRIWRYQVTRLRECLDDFLSHREQVEACYRFCFAAYEHNQRISERTACVNAPPFSVHKMQLSGSKTRLRFLGAFADTAKRFGIFELLERWVGQGNDLQVRALTSYLKLVTGAGLAYILNFSLMRVEEAWNLRAGCLDVEHDKSFGDIFLLRGKTTKTLSDSDALWVTSPSVAVAVKAMEFISMFRSLHAPHEAARVLAGRYLTDFSCEPWSPLRNKVNHSLRPGIQSYAGLLGQYRKLFDLERLRITTEDLKLARLATPTLPEEYQVGAVWPLAWHQLRRTGAVNMQASGLVSDASLQYQLKHVTRAMSLYYGQNHSRLRLEEKAHTLYVRTMYETLGRELQQLSSDRFVSPHGDKRKAEIVRLISPEDAKKMIGLAKKGAVACRPIILGVCSSREPCPYGGIDNIAHCGGGDSVDAKPCPDVLYDSERLGAVDDFEHVLKERLTSAQNGSPLMESLMAQQRSVESFRRVVGSANGR</sequence>
<dbReference type="Proteomes" id="UP000050265">
    <property type="component" value="Unassembled WGS sequence"/>
</dbReference>
<dbReference type="EMBL" id="LJQP01000236">
    <property type="protein sequence ID" value="KPX68335.1"/>
    <property type="molecule type" value="Genomic_DNA"/>
</dbReference>
<proteinExistence type="predicted"/>
<dbReference type="GO" id="GO:0006310">
    <property type="term" value="P:DNA recombination"/>
    <property type="evidence" value="ECO:0007669"/>
    <property type="project" value="InterPro"/>
</dbReference>
<dbReference type="AlphaFoldDB" id="A0A0N8RWL6"/>
<dbReference type="GO" id="GO:0015074">
    <property type="term" value="P:DNA integration"/>
    <property type="evidence" value="ECO:0007669"/>
    <property type="project" value="InterPro"/>
</dbReference>
<dbReference type="InterPro" id="IPR013762">
    <property type="entry name" value="Integrase-like_cat_sf"/>
</dbReference>
<evidence type="ECO:0000313" key="2">
    <source>
        <dbReference type="Proteomes" id="UP000050265"/>
    </source>
</evidence>
<gene>
    <name evidence="1" type="ORF">ALO35_200010</name>
</gene>
<accession>A0A0N8RWL6</accession>
<name>A0A0N8RWL6_PSEAV</name>